<dbReference type="RefSeq" id="WP_344383072.1">
    <property type="nucleotide sequence ID" value="NZ_BAAATA010000010.1"/>
</dbReference>
<sequence length="102" mass="11086">MQTNAPDSPAALVRSATESIAVRSAGEKGPANALRSVVRMVDNDEAELAVDDLARVIEYFRIRILRTEYDLIVAAATRLDALDSLAETGVDRFVADREPLAE</sequence>
<reference evidence="1 2" key="1">
    <citation type="journal article" date="2019" name="Int. J. Syst. Evol. Microbiol.">
        <title>The Global Catalogue of Microorganisms (GCM) 10K type strain sequencing project: providing services to taxonomists for standard genome sequencing and annotation.</title>
        <authorList>
            <consortium name="The Broad Institute Genomics Platform"/>
            <consortium name="The Broad Institute Genome Sequencing Center for Infectious Disease"/>
            <person name="Wu L."/>
            <person name="Ma J."/>
        </authorList>
    </citation>
    <scope>NUCLEOTIDE SEQUENCE [LARGE SCALE GENOMIC DNA]</scope>
    <source>
        <strain evidence="1 2">JCM 6307</strain>
    </source>
</reference>
<dbReference type="Proteomes" id="UP001501358">
    <property type="component" value="Unassembled WGS sequence"/>
</dbReference>
<gene>
    <name evidence="1" type="ORF">GCM10010406_22320</name>
</gene>
<evidence type="ECO:0000313" key="2">
    <source>
        <dbReference type="Proteomes" id="UP001501358"/>
    </source>
</evidence>
<comment type="caution">
    <text evidence="1">The sequence shown here is derived from an EMBL/GenBank/DDBJ whole genome shotgun (WGS) entry which is preliminary data.</text>
</comment>
<accession>A0ABN3LJV2</accession>
<name>A0ABN3LJV2_9ACTN</name>
<proteinExistence type="predicted"/>
<evidence type="ECO:0000313" key="1">
    <source>
        <dbReference type="EMBL" id="GAA2485667.1"/>
    </source>
</evidence>
<protein>
    <submittedName>
        <fullName evidence="1">Uncharacterized protein</fullName>
    </submittedName>
</protein>
<organism evidence="1 2">
    <name type="scientific">Streptomyces thermolineatus</name>
    <dbReference type="NCBI Taxonomy" id="44033"/>
    <lineage>
        <taxon>Bacteria</taxon>
        <taxon>Bacillati</taxon>
        <taxon>Actinomycetota</taxon>
        <taxon>Actinomycetes</taxon>
        <taxon>Kitasatosporales</taxon>
        <taxon>Streptomycetaceae</taxon>
        <taxon>Streptomyces</taxon>
    </lineage>
</organism>
<dbReference type="EMBL" id="BAAATA010000010">
    <property type="protein sequence ID" value="GAA2485667.1"/>
    <property type="molecule type" value="Genomic_DNA"/>
</dbReference>
<keyword evidence="2" id="KW-1185">Reference proteome</keyword>